<comment type="caution">
    <text evidence="4">The sequence shown here is derived from an EMBL/GenBank/DDBJ whole genome shotgun (WGS) entry which is preliminary data.</text>
</comment>
<dbReference type="Pfam" id="PF03803">
    <property type="entry name" value="Scramblase"/>
    <property type="match status" value="1"/>
</dbReference>
<keyword evidence="5" id="KW-1185">Reference proteome</keyword>
<proteinExistence type="inferred from homology"/>
<name>A0A226F2I0_FOLCA</name>
<organism evidence="4 5">
    <name type="scientific">Folsomia candida</name>
    <name type="common">Springtail</name>
    <dbReference type="NCBI Taxonomy" id="158441"/>
    <lineage>
        <taxon>Eukaryota</taxon>
        <taxon>Metazoa</taxon>
        <taxon>Ecdysozoa</taxon>
        <taxon>Arthropoda</taxon>
        <taxon>Hexapoda</taxon>
        <taxon>Collembola</taxon>
        <taxon>Entomobryomorpha</taxon>
        <taxon>Isotomoidea</taxon>
        <taxon>Isotomidae</taxon>
        <taxon>Proisotominae</taxon>
        <taxon>Folsomia</taxon>
    </lineage>
</organism>
<dbReference type="PANTHER" id="PTHR23248">
    <property type="entry name" value="PHOSPHOLIPID SCRAMBLASE-RELATED"/>
    <property type="match status" value="1"/>
</dbReference>
<evidence type="ECO:0000256" key="1">
    <source>
        <dbReference type="ARBA" id="ARBA00005350"/>
    </source>
</evidence>
<keyword evidence="2" id="KW-0564">Palmitate</keyword>
<dbReference type="Proteomes" id="UP000198287">
    <property type="component" value="Unassembled WGS sequence"/>
</dbReference>
<reference evidence="4 5" key="1">
    <citation type="submission" date="2015-12" db="EMBL/GenBank/DDBJ databases">
        <title>The genome of Folsomia candida.</title>
        <authorList>
            <person name="Faddeeva A."/>
            <person name="Derks M.F."/>
            <person name="Anvar Y."/>
            <person name="Smit S."/>
            <person name="Van Straalen N."/>
            <person name="Roelofs D."/>
        </authorList>
    </citation>
    <scope>NUCLEOTIDE SEQUENCE [LARGE SCALE GENOMIC DNA]</scope>
    <source>
        <strain evidence="4 5">VU population</strain>
        <tissue evidence="4">Whole body</tissue>
    </source>
</reference>
<feature type="transmembrane region" description="Helical" evidence="2">
    <location>
        <begin position="387"/>
        <end position="411"/>
    </location>
</feature>
<comment type="similarity">
    <text evidence="1 2">Belongs to the phospholipid scramblase family.</text>
</comment>
<dbReference type="InterPro" id="IPR005552">
    <property type="entry name" value="Scramblase"/>
</dbReference>
<evidence type="ECO:0000256" key="3">
    <source>
        <dbReference type="SAM" id="MobiDB-lite"/>
    </source>
</evidence>
<keyword evidence="2" id="KW-0106">Calcium</keyword>
<comment type="cofactor">
    <cofactor evidence="2">
        <name>Ca(2+)</name>
        <dbReference type="ChEBI" id="CHEBI:29108"/>
    </cofactor>
</comment>
<evidence type="ECO:0000313" key="5">
    <source>
        <dbReference type="Proteomes" id="UP000198287"/>
    </source>
</evidence>
<evidence type="ECO:0000256" key="2">
    <source>
        <dbReference type="RuleBase" id="RU363116"/>
    </source>
</evidence>
<dbReference type="PANTHER" id="PTHR23248:SF63">
    <property type="entry name" value="PHOSPHOLIPID SCRAMBLASE"/>
    <property type="match status" value="1"/>
</dbReference>
<dbReference type="AlphaFoldDB" id="A0A226F2I0"/>
<accession>A0A226F2I0</accession>
<protein>
    <recommendedName>
        <fullName evidence="2">Phospholipid scramblase</fullName>
    </recommendedName>
</protein>
<dbReference type="OrthoDB" id="444338at2759"/>
<keyword evidence="2" id="KW-0812">Transmembrane</keyword>
<feature type="region of interest" description="Disordered" evidence="3">
    <location>
        <begin position="26"/>
        <end position="117"/>
    </location>
</feature>
<feature type="compositionally biased region" description="Polar residues" evidence="3">
    <location>
        <begin position="33"/>
        <end position="52"/>
    </location>
</feature>
<dbReference type="GO" id="GO:0005886">
    <property type="term" value="C:plasma membrane"/>
    <property type="evidence" value="ECO:0007669"/>
    <property type="project" value="TreeGrafter"/>
</dbReference>
<feature type="compositionally biased region" description="Polar residues" evidence="3">
    <location>
        <begin position="95"/>
        <end position="106"/>
    </location>
</feature>
<evidence type="ECO:0000313" key="4">
    <source>
        <dbReference type="EMBL" id="OXA63381.1"/>
    </source>
</evidence>
<sequence length="426" mass="47636">MHRIIENGVEKKVSFDTWQTHTNIHYEDDHNTAGGSNKDGSNSVRAPSTRNATKFHPTNPRKGNKSPIHSPLAKGKSKLSHTSFVEKDGGGSGISGVSTRPTGGSNSRKRSSNTKPVLNIDPKHFVIGSSPKRDIIGGSHYSRALLVNAHLLTRGPAPDNLHFLENVDHLFFKLCKKFPPEIKDFNPREKRGIWNSGGRCVYYVGLTSYFCFKNFQSGFTYEVVDYLGRLVLTSTGSQWTFGFKGKVSVKLGNGFLLGTMEQELFSSIYNIKDGQGRIVYTIQAPCYGPAVPCVVWCFEEEFEVCMDDGISEIGNCLYNFRCFPTYTDQSLLLPGRITRGWGDDFPDFDGDLGLEFETSDDNRVKALLLGVFFLIEFQYFKYGGNGVAYFFFMLVFILVISFVLSNGFGFFPQFNSPIIPDETTET</sequence>
<comment type="function">
    <text evidence="2">May mediate accelerated ATP-independent bidirectional transbilayer migration of phospholipids upon binding calcium ions that results in a loss of phospholipid asymmetry in the plasma membrane.</text>
</comment>
<dbReference type="GO" id="GO:0017128">
    <property type="term" value="F:phospholipid scramblase activity"/>
    <property type="evidence" value="ECO:0007669"/>
    <property type="project" value="InterPro"/>
</dbReference>
<dbReference type="EMBL" id="LNIX01000001">
    <property type="protein sequence ID" value="OXA63381.1"/>
    <property type="molecule type" value="Genomic_DNA"/>
</dbReference>
<gene>
    <name evidence="4" type="ORF">Fcan01_02860</name>
</gene>
<keyword evidence="2" id="KW-0449">Lipoprotein</keyword>
<keyword evidence="2" id="KW-1133">Transmembrane helix</keyword>
<keyword evidence="2" id="KW-0472">Membrane</keyword>